<accession>A0A8H7PDE8</accession>
<protein>
    <recommendedName>
        <fullName evidence="3">Pentapeptide repeat-containing protein</fullName>
    </recommendedName>
</protein>
<organism evidence="1 2">
    <name type="scientific">Umbelopsis vinacea</name>
    <dbReference type="NCBI Taxonomy" id="44442"/>
    <lineage>
        <taxon>Eukaryota</taxon>
        <taxon>Fungi</taxon>
        <taxon>Fungi incertae sedis</taxon>
        <taxon>Mucoromycota</taxon>
        <taxon>Mucoromycotina</taxon>
        <taxon>Umbelopsidomycetes</taxon>
        <taxon>Umbelopsidales</taxon>
        <taxon>Umbelopsidaceae</taxon>
        <taxon>Umbelopsis</taxon>
    </lineage>
</organism>
<comment type="caution">
    <text evidence="1">The sequence shown here is derived from an EMBL/GenBank/DDBJ whole genome shotgun (WGS) entry which is preliminary data.</text>
</comment>
<dbReference type="Gene3D" id="2.160.20.80">
    <property type="entry name" value="E3 ubiquitin-protein ligase SopA"/>
    <property type="match status" value="1"/>
</dbReference>
<dbReference type="PANTHER" id="PTHR14136">
    <property type="entry name" value="BTB_POZ DOMAIN-CONTAINING PROTEIN KCTD9"/>
    <property type="match status" value="1"/>
</dbReference>
<reference evidence="1" key="1">
    <citation type="submission" date="2020-12" db="EMBL/GenBank/DDBJ databases">
        <title>Metabolic potential, ecology and presence of endohyphal bacteria is reflected in genomic diversity of Mucoromycotina.</title>
        <authorList>
            <person name="Muszewska A."/>
            <person name="Okrasinska A."/>
            <person name="Steczkiewicz K."/>
            <person name="Drgas O."/>
            <person name="Orlowska M."/>
            <person name="Perlinska-Lenart U."/>
            <person name="Aleksandrzak-Piekarczyk T."/>
            <person name="Szatraj K."/>
            <person name="Zielenkiewicz U."/>
            <person name="Pilsyk S."/>
            <person name="Malc E."/>
            <person name="Mieczkowski P."/>
            <person name="Kruszewska J.S."/>
            <person name="Biernat P."/>
            <person name="Pawlowska J."/>
        </authorList>
    </citation>
    <scope>NUCLEOTIDE SEQUENCE</scope>
    <source>
        <strain evidence="1">WA0000051536</strain>
    </source>
</reference>
<dbReference type="SUPFAM" id="SSF141571">
    <property type="entry name" value="Pentapeptide repeat-like"/>
    <property type="match status" value="1"/>
</dbReference>
<dbReference type="InterPro" id="IPR001646">
    <property type="entry name" value="5peptide_repeat"/>
</dbReference>
<dbReference type="InterPro" id="IPR043919">
    <property type="entry name" value="DUF5758"/>
</dbReference>
<dbReference type="Pfam" id="PF19062">
    <property type="entry name" value="DUF5758"/>
    <property type="match status" value="1"/>
</dbReference>
<dbReference type="Proteomes" id="UP000612746">
    <property type="component" value="Unassembled WGS sequence"/>
</dbReference>
<dbReference type="OrthoDB" id="9989223at2759"/>
<dbReference type="Pfam" id="PF00805">
    <property type="entry name" value="Pentapeptide"/>
    <property type="match status" value="1"/>
</dbReference>
<evidence type="ECO:0008006" key="3">
    <source>
        <dbReference type="Google" id="ProtNLM"/>
    </source>
</evidence>
<dbReference type="InterPro" id="IPR051082">
    <property type="entry name" value="Pentapeptide-BTB/POZ_domain"/>
</dbReference>
<sequence>MKIEIKHVLTGVVLFAHTADVNSIAITVKTAVAQSANLYGANLYGANLYGANLYGANLYGANLYGANLRGADLYGADLRGADLGGADLRGADLRGADLRGADLRGADLRGANTDQVKNLTFTIVPEEGAFVGWKKLSGGVVAKLEIPADAKRTSTTRSRKNRAEFVRVLEVFGATEGVSMRDHKTVYRAGEIVRPDSYNGDFREECTNGIHFFITRAEAEAY</sequence>
<dbReference type="PANTHER" id="PTHR14136:SF17">
    <property type="entry name" value="BTB_POZ DOMAIN-CONTAINING PROTEIN KCTD9"/>
    <property type="match status" value="1"/>
</dbReference>
<proteinExistence type="predicted"/>
<dbReference type="AlphaFoldDB" id="A0A8H7PDE8"/>
<keyword evidence="2" id="KW-1185">Reference proteome</keyword>
<gene>
    <name evidence="1" type="ORF">INT44_002511</name>
</gene>
<evidence type="ECO:0000313" key="1">
    <source>
        <dbReference type="EMBL" id="KAG2171866.1"/>
    </source>
</evidence>
<dbReference type="EMBL" id="JAEPRA010000030">
    <property type="protein sequence ID" value="KAG2171866.1"/>
    <property type="molecule type" value="Genomic_DNA"/>
</dbReference>
<evidence type="ECO:0000313" key="2">
    <source>
        <dbReference type="Proteomes" id="UP000612746"/>
    </source>
</evidence>
<name>A0A8H7PDE8_9FUNG</name>